<name>A0A6P1MMP0_9FIRM</name>
<evidence type="ECO:0000313" key="2">
    <source>
        <dbReference type="EMBL" id="QHI73944.1"/>
    </source>
</evidence>
<keyword evidence="3" id="KW-1185">Reference proteome</keyword>
<dbReference type="Pfam" id="PF06912">
    <property type="entry name" value="DUF1275"/>
    <property type="match status" value="1"/>
</dbReference>
<feature type="transmembrane region" description="Helical" evidence="1">
    <location>
        <begin position="12"/>
        <end position="30"/>
    </location>
</feature>
<gene>
    <name evidence="2" type="ORF">Ami3637_07915</name>
</gene>
<feature type="transmembrane region" description="Helical" evidence="1">
    <location>
        <begin position="200"/>
        <end position="216"/>
    </location>
</feature>
<dbReference type="PANTHER" id="PTHR37314">
    <property type="entry name" value="SLR0142 PROTEIN"/>
    <property type="match status" value="1"/>
</dbReference>
<dbReference type="InterPro" id="IPR010699">
    <property type="entry name" value="DUF1275"/>
</dbReference>
<dbReference type="PANTHER" id="PTHR37314:SF4">
    <property type="entry name" value="UPF0700 TRANSMEMBRANE PROTEIN YOAK"/>
    <property type="match status" value="1"/>
</dbReference>
<accession>A0A6P1MMP0</accession>
<dbReference type="KEGG" id="amic:Ami3637_07915"/>
<keyword evidence="1" id="KW-1133">Transmembrane helix</keyword>
<dbReference type="Proteomes" id="UP000463883">
    <property type="component" value="Chromosome"/>
</dbReference>
<evidence type="ECO:0000313" key="3">
    <source>
        <dbReference type="Proteomes" id="UP000463883"/>
    </source>
</evidence>
<sequence>MNKEEQMSESYLVGILLAVVGGYLDAYTYVCRGQVFANAQTGNMVLLGIQLAQGNFFKALHYFVPIITFFAGIFFVELIKSRFKRNYTVHWRQIAIAIEFVALMVVAFLPGGRYDALAIILVSFVCSLQAQSFRKFNGNAYASTMCTGNLRSASEHFFRYCSSNKTEELKVGVKYLIIILFFISGAIIGCYLTKLYEIKSVLFSCMGLAMVFLLMIKKPQN</sequence>
<proteinExistence type="predicted"/>
<dbReference type="EMBL" id="CP047591">
    <property type="protein sequence ID" value="QHI73944.1"/>
    <property type="molecule type" value="Genomic_DNA"/>
</dbReference>
<dbReference type="AlphaFoldDB" id="A0A6P1MMP0"/>
<keyword evidence="1" id="KW-0472">Membrane</keyword>
<feature type="transmembrane region" description="Helical" evidence="1">
    <location>
        <begin position="59"/>
        <end position="79"/>
    </location>
</feature>
<feature type="transmembrane region" description="Helical" evidence="1">
    <location>
        <begin position="175"/>
        <end position="194"/>
    </location>
</feature>
<protein>
    <submittedName>
        <fullName evidence="2">DUF1275 domain-containing protein</fullName>
    </submittedName>
</protein>
<evidence type="ECO:0000256" key="1">
    <source>
        <dbReference type="SAM" id="Phobius"/>
    </source>
</evidence>
<keyword evidence="1" id="KW-0812">Transmembrane</keyword>
<organism evidence="2 3">
    <name type="scientific">Aminipila terrae</name>
    <dbReference type="NCBI Taxonomy" id="2697030"/>
    <lineage>
        <taxon>Bacteria</taxon>
        <taxon>Bacillati</taxon>
        <taxon>Bacillota</taxon>
        <taxon>Clostridia</taxon>
        <taxon>Peptostreptococcales</taxon>
        <taxon>Anaerovoracaceae</taxon>
        <taxon>Aminipila</taxon>
    </lineage>
</organism>
<feature type="transmembrane region" description="Helical" evidence="1">
    <location>
        <begin position="91"/>
        <end position="110"/>
    </location>
</feature>
<reference evidence="2 3" key="1">
    <citation type="submission" date="2020-01" db="EMBL/GenBank/DDBJ databases">
        <title>Genomic analysis of Aminipila sp. CBA3637.</title>
        <authorList>
            <person name="Kim Y.B."/>
            <person name="Roh S.W."/>
        </authorList>
    </citation>
    <scope>NUCLEOTIDE SEQUENCE [LARGE SCALE GENOMIC DNA]</scope>
    <source>
        <strain evidence="2 3">CBA3637</strain>
    </source>
</reference>